<name>A0A2P5VU00_GOSBA</name>
<proteinExistence type="predicted"/>
<reference evidence="1 2" key="1">
    <citation type="submission" date="2015-01" db="EMBL/GenBank/DDBJ databases">
        <title>Genome of allotetraploid Gossypium barbadense reveals genomic plasticity and fiber elongation in cotton evolution.</title>
        <authorList>
            <person name="Chen X."/>
            <person name="Liu X."/>
            <person name="Zhao B."/>
            <person name="Zheng H."/>
            <person name="Hu Y."/>
            <person name="Lu G."/>
            <person name="Yang C."/>
            <person name="Chen J."/>
            <person name="Shan C."/>
            <person name="Zhang L."/>
            <person name="Zhou Y."/>
            <person name="Wang L."/>
            <person name="Guo W."/>
            <person name="Bai Y."/>
            <person name="Ruan J."/>
            <person name="Shangguan X."/>
            <person name="Mao Y."/>
            <person name="Jiang J."/>
            <person name="Zhu Y."/>
            <person name="Lei J."/>
            <person name="Kang H."/>
            <person name="Chen S."/>
            <person name="He X."/>
            <person name="Wang R."/>
            <person name="Wang Y."/>
            <person name="Chen J."/>
            <person name="Wang L."/>
            <person name="Yu S."/>
            <person name="Wang B."/>
            <person name="Wei J."/>
            <person name="Song S."/>
            <person name="Lu X."/>
            <person name="Gao Z."/>
            <person name="Gu W."/>
            <person name="Deng X."/>
            <person name="Ma D."/>
            <person name="Wang S."/>
            <person name="Liang W."/>
            <person name="Fang L."/>
            <person name="Cai C."/>
            <person name="Zhu X."/>
            <person name="Zhou B."/>
            <person name="Zhang Y."/>
            <person name="Chen Z."/>
            <person name="Xu S."/>
            <person name="Zhu R."/>
            <person name="Wang S."/>
            <person name="Zhang T."/>
            <person name="Zhao G."/>
        </authorList>
    </citation>
    <scope>NUCLEOTIDE SEQUENCE [LARGE SCALE GENOMIC DNA]</scope>
    <source>
        <strain evidence="2">cv. Xinhai21</strain>
        <tissue evidence="1">Leaf</tissue>
    </source>
</reference>
<protein>
    <submittedName>
        <fullName evidence="1">Uncharacterized protein</fullName>
    </submittedName>
</protein>
<gene>
    <name evidence="1" type="ORF">GOBAR_AA38404</name>
</gene>
<evidence type="ECO:0000313" key="1">
    <source>
        <dbReference type="EMBL" id="PPR82307.1"/>
    </source>
</evidence>
<organism evidence="1 2">
    <name type="scientific">Gossypium barbadense</name>
    <name type="common">Sea Island cotton</name>
    <name type="synonym">Hibiscus barbadensis</name>
    <dbReference type="NCBI Taxonomy" id="3634"/>
    <lineage>
        <taxon>Eukaryota</taxon>
        <taxon>Viridiplantae</taxon>
        <taxon>Streptophyta</taxon>
        <taxon>Embryophyta</taxon>
        <taxon>Tracheophyta</taxon>
        <taxon>Spermatophyta</taxon>
        <taxon>Magnoliopsida</taxon>
        <taxon>eudicotyledons</taxon>
        <taxon>Gunneridae</taxon>
        <taxon>Pentapetalae</taxon>
        <taxon>rosids</taxon>
        <taxon>malvids</taxon>
        <taxon>Malvales</taxon>
        <taxon>Malvaceae</taxon>
        <taxon>Malvoideae</taxon>
        <taxon>Gossypium</taxon>
    </lineage>
</organism>
<dbReference type="AlphaFoldDB" id="A0A2P5VU00"/>
<dbReference type="Proteomes" id="UP000239757">
    <property type="component" value="Unassembled WGS sequence"/>
</dbReference>
<sequence>MIMTIDKASQNGMRHNDGLFLCLDLKAQAKQRSMKAAKGDNTETAGFFAVILLSQEALRHQRAKTCKPWSWLAGALRRPITECALDMCTGVMFQATSAPTTQLTTKASHRVRLWSVAAGKREIHWTRLGAPHSATLDDSIAYCPGATPRYTVADRPRPLVILNAQKFSLKQA</sequence>
<evidence type="ECO:0000313" key="2">
    <source>
        <dbReference type="Proteomes" id="UP000239757"/>
    </source>
</evidence>
<dbReference type="EMBL" id="KZ670913">
    <property type="protein sequence ID" value="PPR82307.1"/>
    <property type="molecule type" value="Genomic_DNA"/>
</dbReference>
<accession>A0A2P5VU00</accession>